<feature type="domain" description="C2H2-type" evidence="11">
    <location>
        <begin position="22"/>
        <end position="57"/>
    </location>
</feature>
<dbReference type="Pfam" id="PF00096">
    <property type="entry name" value="zf-C2H2"/>
    <property type="match status" value="2"/>
</dbReference>
<reference evidence="12" key="1">
    <citation type="submission" date="2025-08" db="UniProtKB">
        <authorList>
            <consortium name="Ensembl"/>
        </authorList>
    </citation>
    <scope>IDENTIFICATION</scope>
</reference>
<evidence type="ECO:0000256" key="10">
    <source>
        <dbReference type="PROSITE-ProRule" id="PRU00042"/>
    </source>
</evidence>
<evidence type="ECO:0000256" key="1">
    <source>
        <dbReference type="ARBA" id="ARBA00004123"/>
    </source>
</evidence>
<evidence type="ECO:0000256" key="3">
    <source>
        <dbReference type="ARBA" id="ARBA00022737"/>
    </source>
</evidence>
<keyword evidence="6" id="KW-0805">Transcription regulation</keyword>
<evidence type="ECO:0000256" key="6">
    <source>
        <dbReference type="ARBA" id="ARBA00023015"/>
    </source>
</evidence>
<dbReference type="GO" id="GO:0005654">
    <property type="term" value="C:nucleoplasm"/>
    <property type="evidence" value="ECO:0007669"/>
    <property type="project" value="TreeGrafter"/>
</dbReference>
<keyword evidence="7" id="KW-0238">DNA-binding</keyword>
<comment type="subcellular location">
    <subcellularLocation>
        <location evidence="1">Nucleus</location>
    </subcellularLocation>
</comment>
<evidence type="ECO:0000313" key="12">
    <source>
        <dbReference type="Ensembl" id="ENSAPOP00000033447.1"/>
    </source>
</evidence>
<dbReference type="PROSITE" id="PS50157">
    <property type="entry name" value="ZINC_FINGER_C2H2_2"/>
    <property type="match status" value="3"/>
</dbReference>
<evidence type="ECO:0000259" key="11">
    <source>
        <dbReference type="PROSITE" id="PS50157"/>
    </source>
</evidence>
<keyword evidence="2" id="KW-0479">Metal-binding</keyword>
<evidence type="ECO:0000256" key="7">
    <source>
        <dbReference type="ARBA" id="ARBA00023125"/>
    </source>
</evidence>
<dbReference type="GO" id="GO:0001227">
    <property type="term" value="F:DNA-binding transcription repressor activity, RNA polymerase II-specific"/>
    <property type="evidence" value="ECO:0007669"/>
    <property type="project" value="TreeGrafter"/>
</dbReference>
<dbReference type="Ensembl" id="ENSAPOT00000028418.1">
    <property type="protein sequence ID" value="ENSAPOP00000033447.1"/>
    <property type="gene ID" value="ENSAPOG00000022086.1"/>
</dbReference>
<dbReference type="PANTHER" id="PTHR24399:SF23">
    <property type="entry name" value="C2H2-TYPE DOMAIN-CONTAINING PROTEIN"/>
    <property type="match status" value="1"/>
</dbReference>
<dbReference type="Gene3D" id="3.30.160.60">
    <property type="entry name" value="Classic Zinc Finger"/>
    <property type="match status" value="3"/>
</dbReference>
<accession>A0A3Q1H125</accession>
<keyword evidence="5" id="KW-0862">Zinc</keyword>
<name>A0A3Q1H125_9TELE</name>
<dbReference type="PANTHER" id="PTHR24399">
    <property type="entry name" value="ZINC FINGER AND BTB DOMAIN-CONTAINING"/>
    <property type="match status" value="1"/>
</dbReference>
<dbReference type="Proteomes" id="UP000257200">
    <property type="component" value="Unplaced"/>
</dbReference>
<keyword evidence="13" id="KW-1185">Reference proteome</keyword>
<feature type="domain" description="C2H2-type" evidence="11">
    <location>
        <begin position="1"/>
        <end position="21"/>
    </location>
</feature>
<evidence type="ECO:0000256" key="2">
    <source>
        <dbReference type="ARBA" id="ARBA00022723"/>
    </source>
</evidence>
<evidence type="ECO:0000256" key="8">
    <source>
        <dbReference type="ARBA" id="ARBA00023163"/>
    </source>
</evidence>
<protein>
    <recommendedName>
        <fullName evidence="11">C2H2-type domain-containing protein</fullName>
    </recommendedName>
</protein>
<organism evidence="12 13">
    <name type="scientific">Acanthochromis polyacanthus</name>
    <name type="common">spiny chromis</name>
    <dbReference type="NCBI Taxonomy" id="80966"/>
    <lineage>
        <taxon>Eukaryota</taxon>
        <taxon>Metazoa</taxon>
        <taxon>Chordata</taxon>
        <taxon>Craniata</taxon>
        <taxon>Vertebrata</taxon>
        <taxon>Euteleostomi</taxon>
        <taxon>Actinopterygii</taxon>
        <taxon>Neopterygii</taxon>
        <taxon>Teleostei</taxon>
        <taxon>Neoteleostei</taxon>
        <taxon>Acanthomorphata</taxon>
        <taxon>Ovalentaria</taxon>
        <taxon>Pomacentridae</taxon>
        <taxon>Acanthochromis</taxon>
    </lineage>
</organism>
<dbReference type="GO" id="GO:0008270">
    <property type="term" value="F:zinc ion binding"/>
    <property type="evidence" value="ECO:0007669"/>
    <property type="project" value="UniProtKB-KW"/>
</dbReference>
<proteinExistence type="predicted"/>
<keyword evidence="3" id="KW-0677">Repeat</keyword>
<dbReference type="SUPFAM" id="SSF57667">
    <property type="entry name" value="beta-beta-alpha zinc fingers"/>
    <property type="match status" value="2"/>
</dbReference>
<keyword evidence="9" id="KW-0539">Nucleus</keyword>
<dbReference type="GO" id="GO:0000978">
    <property type="term" value="F:RNA polymerase II cis-regulatory region sequence-specific DNA binding"/>
    <property type="evidence" value="ECO:0007669"/>
    <property type="project" value="TreeGrafter"/>
</dbReference>
<evidence type="ECO:0000256" key="4">
    <source>
        <dbReference type="ARBA" id="ARBA00022771"/>
    </source>
</evidence>
<evidence type="ECO:0000256" key="9">
    <source>
        <dbReference type="ARBA" id="ARBA00023242"/>
    </source>
</evidence>
<keyword evidence="8" id="KW-0804">Transcription</keyword>
<dbReference type="InterPro" id="IPR013087">
    <property type="entry name" value="Znf_C2H2_type"/>
</dbReference>
<evidence type="ECO:0000313" key="13">
    <source>
        <dbReference type="Proteomes" id="UP000257200"/>
    </source>
</evidence>
<feature type="domain" description="C2H2-type" evidence="11">
    <location>
        <begin position="58"/>
        <end position="85"/>
    </location>
</feature>
<sequence>MFFSRRTYLTAHMRCHTGEKPYSCETCGKSFSRRTYLTAVQRTILTAHMRRHTGEKPYSCGTCGKSFSHRTSLTIHMRHHTGEKPLYGPVSPSSPFFLPPLLSSLFLMNHTHSPWG</sequence>
<dbReference type="AlphaFoldDB" id="A0A3Q1H125"/>
<reference evidence="12" key="2">
    <citation type="submission" date="2025-09" db="UniProtKB">
        <authorList>
            <consortium name="Ensembl"/>
        </authorList>
    </citation>
    <scope>IDENTIFICATION</scope>
</reference>
<dbReference type="InterPro" id="IPR036236">
    <property type="entry name" value="Znf_C2H2_sf"/>
</dbReference>
<keyword evidence="4 10" id="KW-0863">Zinc-finger</keyword>
<dbReference type="SMART" id="SM00355">
    <property type="entry name" value="ZnF_C2H2"/>
    <property type="match status" value="2"/>
</dbReference>
<evidence type="ECO:0000256" key="5">
    <source>
        <dbReference type="ARBA" id="ARBA00022833"/>
    </source>
</evidence>
<dbReference type="PROSITE" id="PS00028">
    <property type="entry name" value="ZINC_FINGER_C2H2_1"/>
    <property type="match status" value="1"/>
</dbReference>
<dbReference type="GeneTree" id="ENSGT01150000286977"/>